<keyword evidence="11 15" id="KW-0472">Membrane</keyword>
<evidence type="ECO:0000256" key="14">
    <source>
        <dbReference type="SAM" id="MobiDB-lite"/>
    </source>
</evidence>
<dbReference type="Gene3D" id="3.40.50.80">
    <property type="entry name" value="Nucleotide-binding domain of ferredoxin-NADP reductase (FNR) module"/>
    <property type="match status" value="1"/>
</dbReference>
<dbReference type="SUPFAM" id="SSF63380">
    <property type="entry name" value="Riboflavin synthase domain-like"/>
    <property type="match status" value="1"/>
</dbReference>
<keyword evidence="18" id="KW-1185">Reference proteome</keyword>
<dbReference type="SFLD" id="SFLDG01168">
    <property type="entry name" value="Ferric_reductase_subgroup_(FRE"/>
    <property type="match status" value="1"/>
</dbReference>
<dbReference type="InterPro" id="IPR013112">
    <property type="entry name" value="FAD-bd_8"/>
</dbReference>
<dbReference type="InterPro" id="IPR013121">
    <property type="entry name" value="Fe_red_NAD-bd_6"/>
</dbReference>
<dbReference type="GO" id="GO:0006879">
    <property type="term" value="P:intracellular iron ion homeostasis"/>
    <property type="evidence" value="ECO:0007669"/>
    <property type="project" value="TreeGrafter"/>
</dbReference>
<dbReference type="SFLD" id="SFLDS00052">
    <property type="entry name" value="Ferric_Reductase_Domain"/>
    <property type="match status" value="1"/>
</dbReference>
<dbReference type="Pfam" id="PF01794">
    <property type="entry name" value="Ferric_reduct"/>
    <property type="match status" value="1"/>
</dbReference>
<evidence type="ECO:0000256" key="5">
    <source>
        <dbReference type="ARBA" id="ARBA00022475"/>
    </source>
</evidence>
<dbReference type="SUPFAM" id="SSF52343">
    <property type="entry name" value="Ferredoxin reductase-like, C-terminal NADP-linked domain"/>
    <property type="match status" value="1"/>
</dbReference>
<feature type="transmembrane region" description="Helical" evidence="15">
    <location>
        <begin position="245"/>
        <end position="265"/>
    </location>
</feature>
<dbReference type="Gene3D" id="2.40.30.10">
    <property type="entry name" value="Translation factors"/>
    <property type="match status" value="1"/>
</dbReference>
<dbReference type="EMBL" id="NHTK01001370">
    <property type="protein sequence ID" value="PPQ99070.1"/>
    <property type="molecule type" value="Genomic_DNA"/>
</dbReference>
<dbReference type="PANTHER" id="PTHR32361">
    <property type="entry name" value="FERRIC/CUPRIC REDUCTASE TRANSMEMBRANE COMPONENT"/>
    <property type="match status" value="1"/>
</dbReference>
<dbReference type="Pfam" id="PF08030">
    <property type="entry name" value="NAD_binding_6"/>
    <property type="match status" value="1"/>
</dbReference>
<dbReference type="CDD" id="cd06186">
    <property type="entry name" value="NOX_Duox_like_FAD_NADP"/>
    <property type="match status" value="1"/>
</dbReference>
<dbReference type="GO" id="GO:0015677">
    <property type="term" value="P:copper ion import"/>
    <property type="evidence" value="ECO:0007669"/>
    <property type="project" value="TreeGrafter"/>
</dbReference>
<evidence type="ECO:0000256" key="4">
    <source>
        <dbReference type="ARBA" id="ARBA00022448"/>
    </source>
</evidence>
<dbReference type="InterPro" id="IPR017938">
    <property type="entry name" value="Riboflavin_synthase-like_b-brl"/>
</dbReference>
<dbReference type="InterPro" id="IPR051410">
    <property type="entry name" value="Ferric/Cupric_Reductase"/>
</dbReference>
<dbReference type="Proteomes" id="UP000284842">
    <property type="component" value="Unassembled WGS sequence"/>
</dbReference>
<organism evidence="17 18">
    <name type="scientific">Panaeolus cyanescens</name>
    <dbReference type="NCBI Taxonomy" id="181874"/>
    <lineage>
        <taxon>Eukaryota</taxon>
        <taxon>Fungi</taxon>
        <taxon>Dikarya</taxon>
        <taxon>Basidiomycota</taxon>
        <taxon>Agaricomycotina</taxon>
        <taxon>Agaricomycetes</taxon>
        <taxon>Agaricomycetidae</taxon>
        <taxon>Agaricales</taxon>
        <taxon>Agaricineae</taxon>
        <taxon>Galeropsidaceae</taxon>
        <taxon>Panaeolus</taxon>
    </lineage>
</organism>
<dbReference type="FunCoup" id="A0A409Y7S6">
    <property type="interactions" value="178"/>
</dbReference>
<name>A0A409Y7S6_9AGAR</name>
<evidence type="ECO:0000259" key="16">
    <source>
        <dbReference type="PROSITE" id="PS51384"/>
    </source>
</evidence>
<dbReference type="STRING" id="181874.A0A409Y7S6"/>
<dbReference type="Pfam" id="PF08022">
    <property type="entry name" value="FAD_binding_8"/>
    <property type="match status" value="1"/>
</dbReference>
<evidence type="ECO:0000256" key="10">
    <source>
        <dbReference type="ARBA" id="ARBA00023065"/>
    </source>
</evidence>
<protein>
    <recommendedName>
        <fullName evidence="3">ferric-chelate reductase (NADPH)</fullName>
        <ecNumber evidence="3">1.16.1.9</ecNumber>
    </recommendedName>
</protein>
<sequence>MSADYINVEIRARPSTPADRVIRNQKQREHVKQLWIFLACVLFTLTVIRFLRYVVSRLTRNHEERPPSTDRDDKESNKQEPLATSAFYRLRMALASGFRILFFRKSIPIGPGSIASLSELSFILIYIAAMFIWLLVDTRDLWAVMYQDRAAHLASSQLPLIVALAGKNNLISWMTGISHERLNVLHRAAARTNFIFLWMHAITRVVSGLPPQFDFTHNWMRSGAVGLGAFTIATFLSIRPIRHVAFEFFLVTHIVFIFIFLVAGYWHAKAQNMGDYIWPGILVWAFDRFLRVCRLVLNNRFWSRSHAGDALVELLSEDTIRLTLTRRMSWTPGQHAYVILPSVSQMPFEAHPFTIASIPSNANDKGENDVVFLIRGREGFTRRLREHAVTSPGSRVSAFLDGPYGCPPDLSQFTTCVLVAGGSGISYTLPLLLNLVRLSVNNDTSYVRRIVFVWAVRDAAHLQWISKTLVEALAQAPRNLTIDPRIYITGKAYPIPEVPTLSHSTPVDAQSTSSSSEKYISSPDSELPVYSSLKLTHGRPSMKKLLHEEIANAHGPVSVDGA</sequence>
<evidence type="ECO:0000256" key="11">
    <source>
        <dbReference type="ARBA" id="ARBA00023136"/>
    </source>
</evidence>
<evidence type="ECO:0000313" key="18">
    <source>
        <dbReference type="Proteomes" id="UP000284842"/>
    </source>
</evidence>
<evidence type="ECO:0000256" key="2">
    <source>
        <dbReference type="ARBA" id="ARBA00006278"/>
    </source>
</evidence>
<keyword evidence="4" id="KW-0813">Transport</keyword>
<comment type="subcellular location">
    <subcellularLocation>
        <location evidence="1">Cell membrane</location>
        <topology evidence="1">Multi-pass membrane protein</topology>
    </subcellularLocation>
</comment>
<evidence type="ECO:0000313" key="17">
    <source>
        <dbReference type="EMBL" id="PPQ99070.1"/>
    </source>
</evidence>
<dbReference type="PROSITE" id="PS51384">
    <property type="entry name" value="FAD_FR"/>
    <property type="match status" value="1"/>
</dbReference>
<comment type="caution">
    <text evidence="17">The sequence shown here is derived from an EMBL/GenBank/DDBJ whole genome shotgun (WGS) entry which is preliminary data.</text>
</comment>
<keyword evidence="8 15" id="KW-1133">Transmembrane helix</keyword>
<keyword evidence="12" id="KW-0325">Glycoprotein</keyword>
<dbReference type="AlphaFoldDB" id="A0A409Y7S6"/>
<feature type="transmembrane region" description="Helical" evidence="15">
    <location>
        <begin position="114"/>
        <end position="136"/>
    </location>
</feature>
<evidence type="ECO:0000256" key="7">
    <source>
        <dbReference type="ARBA" id="ARBA00022982"/>
    </source>
</evidence>
<dbReference type="GO" id="GO:0005886">
    <property type="term" value="C:plasma membrane"/>
    <property type="evidence" value="ECO:0007669"/>
    <property type="project" value="UniProtKB-SubCell"/>
</dbReference>
<dbReference type="GO" id="GO:0006826">
    <property type="term" value="P:iron ion transport"/>
    <property type="evidence" value="ECO:0007669"/>
    <property type="project" value="TreeGrafter"/>
</dbReference>
<evidence type="ECO:0000256" key="1">
    <source>
        <dbReference type="ARBA" id="ARBA00004651"/>
    </source>
</evidence>
<feature type="region of interest" description="Disordered" evidence="14">
    <location>
        <begin position="502"/>
        <end position="525"/>
    </location>
</feature>
<evidence type="ECO:0000256" key="6">
    <source>
        <dbReference type="ARBA" id="ARBA00022692"/>
    </source>
</evidence>
<keyword evidence="6 15" id="KW-0812">Transmembrane</keyword>
<keyword evidence="5" id="KW-1003">Cell membrane</keyword>
<evidence type="ECO:0000256" key="12">
    <source>
        <dbReference type="ARBA" id="ARBA00023180"/>
    </source>
</evidence>
<dbReference type="EC" id="1.16.1.9" evidence="3"/>
<feature type="domain" description="FAD-binding FR-type" evidence="16">
    <location>
        <begin position="288"/>
        <end position="410"/>
    </location>
</feature>
<dbReference type="OrthoDB" id="4494341at2759"/>
<evidence type="ECO:0000256" key="13">
    <source>
        <dbReference type="ARBA" id="ARBA00048483"/>
    </source>
</evidence>
<dbReference type="InterPro" id="IPR017927">
    <property type="entry name" value="FAD-bd_FR_type"/>
</dbReference>
<proteinExistence type="inferred from homology"/>
<feature type="compositionally biased region" description="Low complexity" evidence="14">
    <location>
        <begin position="511"/>
        <end position="525"/>
    </location>
</feature>
<feature type="transmembrane region" description="Helical" evidence="15">
    <location>
        <begin position="34"/>
        <end position="55"/>
    </location>
</feature>
<dbReference type="GO" id="GO:0052851">
    <property type="term" value="F:ferric-chelate reductase (NADPH) activity"/>
    <property type="evidence" value="ECO:0007669"/>
    <property type="project" value="UniProtKB-EC"/>
</dbReference>
<dbReference type="PANTHER" id="PTHR32361:SF9">
    <property type="entry name" value="FERRIC REDUCTASE TRANSMEMBRANE COMPONENT 3-RELATED"/>
    <property type="match status" value="1"/>
</dbReference>
<comment type="catalytic activity">
    <reaction evidence="13">
        <text>2 a Fe(II)-siderophore + NADP(+) + H(+) = 2 a Fe(III)-siderophore + NADPH</text>
        <dbReference type="Rhea" id="RHEA:28795"/>
        <dbReference type="Rhea" id="RHEA-COMP:11342"/>
        <dbReference type="Rhea" id="RHEA-COMP:11344"/>
        <dbReference type="ChEBI" id="CHEBI:15378"/>
        <dbReference type="ChEBI" id="CHEBI:29033"/>
        <dbReference type="ChEBI" id="CHEBI:29034"/>
        <dbReference type="ChEBI" id="CHEBI:57783"/>
        <dbReference type="ChEBI" id="CHEBI:58349"/>
        <dbReference type="EC" id="1.16.1.9"/>
    </reaction>
</comment>
<reference evidence="17 18" key="1">
    <citation type="journal article" date="2018" name="Evol. Lett.">
        <title>Horizontal gene cluster transfer increased hallucinogenic mushroom diversity.</title>
        <authorList>
            <person name="Reynolds H.T."/>
            <person name="Vijayakumar V."/>
            <person name="Gluck-Thaler E."/>
            <person name="Korotkin H.B."/>
            <person name="Matheny P.B."/>
            <person name="Slot J.C."/>
        </authorList>
    </citation>
    <scope>NUCLEOTIDE SEQUENCE [LARGE SCALE GENOMIC DNA]</scope>
    <source>
        <strain evidence="17 18">2629</strain>
    </source>
</reference>
<comment type="similarity">
    <text evidence="2">Belongs to the ferric reductase (FRE) family.</text>
</comment>
<gene>
    <name evidence="17" type="ORF">CVT24_003630</name>
</gene>
<evidence type="ECO:0000256" key="15">
    <source>
        <dbReference type="SAM" id="Phobius"/>
    </source>
</evidence>
<dbReference type="InParanoid" id="A0A409Y7S6"/>
<keyword evidence="10" id="KW-0406">Ion transport</keyword>
<keyword evidence="9" id="KW-0560">Oxidoreductase</keyword>
<evidence type="ECO:0000256" key="8">
    <source>
        <dbReference type="ARBA" id="ARBA00022989"/>
    </source>
</evidence>
<evidence type="ECO:0000256" key="9">
    <source>
        <dbReference type="ARBA" id="ARBA00023002"/>
    </source>
</evidence>
<evidence type="ECO:0000256" key="3">
    <source>
        <dbReference type="ARBA" id="ARBA00012668"/>
    </source>
</evidence>
<keyword evidence="7" id="KW-0249">Electron transport</keyword>
<dbReference type="InterPro" id="IPR039261">
    <property type="entry name" value="FNR_nucleotide-bd"/>
</dbReference>
<accession>A0A409Y7S6</accession>
<feature type="transmembrane region" description="Helical" evidence="15">
    <location>
        <begin position="219"/>
        <end position="238"/>
    </location>
</feature>
<dbReference type="InterPro" id="IPR013130">
    <property type="entry name" value="Fe3_Rdtase_TM_dom"/>
</dbReference>